<proteinExistence type="predicted"/>
<evidence type="ECO:0000256" key="1">
    <source>
        <dbReference type="SAM" id="MobiDB-lite"/>
    </source>
</evidence>
<name>A0A7J6N3Y6_PEROL</name>
<reference evidence="2 3" key="1">
    <citation type="submission" date="2020-04" db="EMBL/GenBank/DDBJ databases">
        <title>Perkinsus olseni comparative genomics.</title>
        <authorList>
            <person name="Bogema D.R."/>
        </authorList>
    </citation>
    <scope>NUCLEOTIDE SEQUENCE [LARGE SCALE GENOMIC DNA]</scope>
    <source>
        <strain evidence="2">00978-12</strain>
    </source>
</reference>
<evidence type="ECO:0000313" key="2">
    <source>
        <dbReference type="EMBL" id="KAF4678446.1"/>
    </source>
</evidence>
<accession>A0A7J6N3Y6</accession>
<protein>
    <submittedName>
        <fullName evidence="2">Uncharacterized protein</fullName>
    </submittedName>
</protein>
<feature type="region of interest" description="Disordered" evidence="1">
    <location>
        <begin position="1"/>
        <end position="20"/>
    </location>
</feature>
<sequence length="352" mass="39329">MTKRVRSEQARLRRKAKERTRRAMLRARTTTHQRGTSLFHAQHDPERDTADTTLMVDTRTAQDCEHPADRRAIDLYKLAFQLAEAESTKTLGEITDGTAKASACNWANLEKSNSPCGLGSRPELTHIRKLFDEATDKLFELELSTELSHWVGLSREEQGQSQEIWKRVGPWVNNEAASLRTKLCDLLGVETPAVDGCDMQVGLLRAMLLATQDLDEEEDVALLDEILQHGGVNIGIESPVHESGWWPTTSESHEPENNEGLSHFASDSWRNYSSAELLEESLMEYYDSEVAKGFMEDLPSLPPGGIVSRIAAIEKKNGGVRVIDDLRRIAGGIHDCSYSPEDSRCDDNGPRT</sequence>
<evidence type="ECO:0000313" key="3">
    <source>
        <dbReference type="Proteomes" id="UP000541610"/>
    </source>
</evidence>
<feature type="compositionally biased region" description="Basic and acidic residues" evidence="1">
    <location>
        <begin position="1"/>
        <end position="11"/>
    </location>
</feature>
<gene>
    <name evidence="2" type="ORF">FOZ60_016585</name>
</gene>
<dbReference type="EMBL" id="JABANP010000898">
    <property type="protein sequence ID" value="KAF4678446.1"/>
    <property type="molecule type" value="Genomic_DNA"/>
</dbReference>
<comment type="caution">
    <text evidence="2">The sequence shown here is derived from an EMBL/GenBank/DDBJ whole genome shotgun (WGS) entry which is preliminary data.</text>
</comment>
<dbReference type="OrthoDB" id="477879at2759"/>
<organism evidence="2 3">
    <name type="scientific">Perkinsus olseni</name>
    <name type="common">Perkinsus atlanticus</name>
    <dbReference type="NCBI Taxonomy" id="32597"/>
    <lineage>
        <taxon>Eukaryota</taxon>
        <taxon>Sar</taxon>
        <taxon>Alveolata</taxon>
        <taxon>Perkinsozoa</taxon>
        <taxon>Perkinsea</taxon>
        <taxon>Perkinsida</taxon>
        <taxon>Perkinsidae</taxon>
        <taxon>Perkinsus</taxon>
    </lineage>
</organism>
<dbReference type="AlphaFoldDB" id="A0A7J6N3Y6"/>
<dbReference type="Proteomes" id="UP000541610">
    <property type="component" value="Unassembled WGS sequence"/>
</dbReference>